<organism evidence="2 3">
    <name type="scientific">Streptomyces prasinopilosus</name>
    <dbReference type="NCBI Taxonomy" id="67344"/>
    <lineage>
        <taxon>Bacteria</taxon>
        <taxon>Bacillati</taxon>
        <taxon>Actinomycetota</taxon>
        <taxon>Actinomycetes</taxon>
        <taxon>Kitasatosporales</taxon>
        <taxon>Streptomycetaceae</taxon>
        <taxon>Streptomyces</taxon>
    </lineage>
</organism>
<gene>
    <name evidence="2" type="ORF">SAMN05216505_111208</name>
</gene>
<dbReference type="STRING" id="67344.SAMN05216505_111208"/>
<evidence type="ECO:0000256" key="1">
    <source>
        <dbReference type="SAM" id="MobiDB-lite"/>
    </source>
</evidence>
<sequence>MRLRDPTADGRAELALATRQSGILLRGTGTLPTTDAATPLPAFEGGFTD</sequence>
<name>A0A1G6XHT4_9ACTN</name>
<proteinExistence type="predicted"/>
<evidence type="ECO:0000313" key="3">
    <source>
        <dbReference type="Proteomes" id="UP000182100"/>
    </source>
</evidence>
<dbReference type="AlphaFoldDB" id="A0A1G6XHT4"/>
<reference evidence="3" key="1">
    <citation type="submission" date="2016-10" db="EMBL/GenBank/DDBJ databases">
        <authorList>
            <person name="Varghese N."/>
            <person name="Submissions S."/>
        </authorList>
    </citation>
    <scope>NUCLEOTIDE SEQUENCE [LARGE SCALE GENOMIC DNA]</scope>
    <source>
        <strain evidence="3">CGMCC 4.3504</strain>
    </source>
</reference>
<feature type="region of interest" description="Disordered" evidence="1">
    <location>
        <begin position="27"/>
        <end position="49"/>
    </location>
</feature>
<feature type="compositionally biased region" description="Low complexity" evidence="1">
    <location>
        <begin position="27"/>
        <end position="42"/>
    </location>
</feature>
<dbReference type="Proteomes" id="UP000182100">
    <property type="component" value="Unassembled WGS sequence"/>
</dbReference>
<dbReference type="RefSeq" id="WP_176954920.1">
    <property type="nucleotide sequence ID" value="NZ_FMZK01000011.1"/>
</dbReference>
<evidence type="ECO:0000313" key="2">
    <source>
        <dbReference type="EMBL" id="SDD76877.1"/>
    </source>
</evidence>
<accession>A0A1G6XHT4</accession>
<keyword evidence="3" id="KW-1185">Reference proteome</keyword>
<dbReference type="EMBL" id="FMZK01000011">
    <property type="protein sequence ID" value="SDD76877.1"/>
    <property type="molecule type" value="Genomic_DNA"/>
</dbReference>
<protein>
    <submittedName>
        <fullName evidence="2">Uncharacterized protein</fullName>
    </submittedName>
</protein>